<proteinExistence type="predicted"/>
<comment type="caution">
    <text evidence="1">The sequence shown here is derived from an EMBL/GenBank/DDBJ whole genome shotgun (WGS) entry which is preliminary data.</text>
</comment>
<dbReference type="EMBL" id="MTZV01000006">
    <property type="protein sequence ID" value="PCE23751.1"/>
    <property type="molecule type" value="Genomic_DNA"/>
</dbReference>
<accession>A0A2A4ERJ2</accession>
<organism evidence="1 2">
    <name type="scientific">Paraburkholderia acidicola</name>
    <dbReference type="NCBI Taxonomy" id="1912599"/>
    <lineage>
        <taxon>Bacteria</taxon>
        <taxon>Pseudomonadati</taxon>
        <taxon>Pseudomonadota</taxon>
        <taxon>Betaproteobacteria</taxon>
        <taxon>Burkholderiales</taxon>
        <taxon>Burkholderiaceae</taxon>
        <taxon>Paraburkholderia</taxon>
    </lineage>
</organism>
<name>A0A2A4ERJ2_9BURK</name>
<dbReference type="Proteomes" id="UP000218022">
    <property type="component" value="Unassembled WGS sequence"/>
</dbReference>
<gene>
    <name evidence="1" type="ORF">BWP39_29160</name>
</gene>
<dbReference type="AlphaFoldDB" id="A0A2A4ERJ2"/>
<evidence type="ECO:0000313" key="1">
    <source>
        <dbReference type="EMBL" id="PCE23751.1"/>
    </source>
</evidence>
<protein>
    <submittedName>
        <fullName evidence="1">Uncharacterized protein</fullName>
    </submittedName>
</protein>
<evidence type="ECO:0000313" key="2">
    <source>
        <dbReference type="Proteomes" id="UP000218022"/>
    </source>
</evidence>
<reference evidence="1 2" key="1">
    <citation type="submission" date="2017-01" db="EMBL/GenBank/DDBJ databases">
        <title>Whole-Genome Shotgun Sequencing of Two beta-Proteobacterial Species in Search of the Bulgecin Biosynthetic Cluster.</title>
        <authorList>
            <person name="Horsman M.E."/>
            <person name="Marous D.R."/>
            <person name="Li R."/>
            <person name="Oliver R.A."/>
            <person name="Byun B."/>
            <person name="Emrich S.J."/>
            <person name="Boggess B."/>
            <person name="Townsend C.A."/>
            <person name="Mobashery S."/>
        </authorList>
    </citation>
    <scope>NUCLEOTIDE SEQUENCE [LARGE SCALE GENOMIC DNA]</scope>
    <source>
        <strain evidence="1 2">ATCC 31363</strain>
    </source>
</reference>
<sequence>MERPSKAEVAPRAYEVSGRSVFVQQTGGSSLAVGLLLGAIVGGIANAVNTDRLTDLMGKSGAQSSLYTIDALTEAQTVWPAAKAASGDVSQIPGAVIVKPFVLLYQADEKSGMSIVVSARVESSRLSSDEHLKSWVGIYSYLVNDTIPLTALQDHLSNEQLDQYRASIRAGYSEIRSEMERDLNGGVPPKRQIAAVKSPALGAGVSPIMGIGLPGDIERSPSGRLSLRVSGKNFGMSKPLFSYAVFIFPSPEQYTFSIGPVDRE</sequence>